<gene>
    <name evidence="1" type="ORF">JCGZ_12660</name>
</gene>
<keyword evidence="2" id="KW-1185">Reference proteome</keyword>
<reference evidence="1 2" key="1">
    <citation type="journal article" date="2014" name="PLoS ONE">
        <title>Global Analysis of Gene Expression Profiles in Physic Nut (Jatropha curcas L.) Seedlings Exposed to Salt Stress.</title>
        <authorList>
            <person name="Zhang L."/>
            <person name="Zhang C."/>
            <person name="Wu P."/>
            <person name="Chen Y."/>
            <person name="Li M."/>
            <person name="Jiang H."/>
            <person name="Wu G."/>
        </authorList>
    </citation>
    <scope>NUCLEOTIDE SEQUENCE [LARGE SCALE GENOMIC DNA]</scope>
    <source>
        <strain evidence="2">cv. GZQX0401</strain>
        <tissue evidence="1">Young leaves</tissue>
    </source>
</reference>
<accession>A0A067KDY6</accession>
<sequence length="68" mass="7893">MYPFASRSYSLEEQLRDRPDSCVTQLFWVKKQNFGHEQFRHATASSVKDLLAAGRNYSGPNLLFKQLI</sequence>
<proteinExistence type="predicted"/>
<dbReference type="Proteomes" id="UP000027138">
    <property type="component" value="Unassembled WGS sequence"/>
</dbReference>
<dbReference type="AlphaFoldDB" id="A0A067KDY6"/>
<organism evidence="1 2">
    <name type="scientific">Jatropha curcas</name>
    <name type="common">Barbados nut</name>
    <dbReference type="NCBI Taxonomy" id="180498"/>
    <lineage>
        <taxon>Eukaryota</taxon>
        <taxon>Viridiplantae</taxon>
        <taxon>Streptophyta</taxon>
        <taxon>Embryophyta</taxon>
        <taxon>Tracheophyta</taxon>
        <taxon>Spermatophyta</taxon>
        <taxon>Magnoliopsida</taxon>
        <taxon>eudicotyledons</taxon>
        <taxon>Gunneridae</taxon>
        <taxon>Pentapetalae</taxon>
        <taxon>rosids</taxon>
        <taxon>fabids</taxon>
        <taxon>Malpighiales</taxon>
        <taxon>Euphorbiaceae</taxon>
        <taxon>Crotonoideae</taxon>
        <taxon>Jatropheae</taxon>
        <taxon>Jatropha</taxon>
    </lineage>
</organism>
<dbReference type="EMBL" id="KK914535">
    <property type="protein sequence ID" value="KDP34312.1"/>
    <property type="molecule type" value="Genomic_DNA"/>
</dbReference>
<evidence type="ECO:0000313" key="2">
    <source>
        <dbReference type="Proteomes" id="UP000027138"/>
    </source>
</evidence>
<protein>
    <submittedName>
        <fullName evidence="1">Uncharacterized protein</fullName>
    </submittedName>
</protein>
<name>A0A067KDY6_JATCU</name>
<evidence type="ECO:0000313" key="1">
    <source>
        <dbReference type="EMBL" id="KDP34312.1"/>
    </source>
</evidence>